<protein>
    <submittedName>
        <fullName evidence="2">Uncharacterized protein</fullName>
    </submittedName>
</protein>
<accession>A0A1H7P1E6</accession>
<proteinExistence type="predicted"/>
<evidence type="ECO:0000313" key="3">
    <source>
        <dbReference type="Proteomes" id="UP000198620"/>
    </source>
</evidence>
<reference evidence="2 3" key="1">
    <citation type="submission" date="2016-10" db="EMBL/GenBank/DDBJ databases">
        <authorList>
            <person name="de Groot N.N."/>
        </authorList>
    </citation>
    <scope>NUCLEOTIDE SEQUENCE [LARGE SCALE GENOMIC DNA]</scope>
    <source>
        <strain evidence="2 3">Nv1</strain>
    </source>
</reference>
<keyword evidence="3" id="KW-1185">Reference proteome</keyword>
<sequence>MHMEKTNQPTMQSPKGQARTRTEKTRQEITITQGRKDHAQPGSLRGWDRVPRRARAPLERQQDQGGIKYGPFFLTVRQAG</sequence>
<evidence type="ECO:0000313" key="2">
    <source>
        <dbReference type="EMBL" id="SEL29128.1"/>
    </source>
</evidence>
<dbReference type="AlphaFoldDB" id="A0A1H7P1E6"/>
<name>A0A1H7P1E6_9PROT</name>
<feature type="compositionally biased region" description="Polar residues" evidence="1">
    <location>
        <begin position="1"/>
        <end position="15"/>
    </location>
</feature>
<evidence type="ECO:0000256" key="1">
    <source>
        <dbReference type="SAM" id="MobiDB-lite"/>
    </source>
</evidence>
<dbReference type="EMBL" id="FOBH01000008">
    <property type="protein sequence ID" value="SEL29128.1"/>
    <property type="molecule type" value="Genomic_DNA"/>
</dbReference>
<organism evidence="2 3">
    <name type="scientific">Nitrosovibrio tenuis</name>
    <dbReference type="NCBI Taxonomy" id="1233"/>
    <lineage>
        <taxon>Bacteria</taxon>
        <taxon>Pseudomonadati</taxon>
        <taxon>Pseudomonadota</taxon>
        <taxon>Betaproteobacteria</taxon>
        <taxon>Nitrosomonadales</taxon>
        <taxon>Nitrosomonadaceae</taxon>
        <taxon>Nitrosovibrio</taxon>
    </lineage>
</organism>
<dbReference type="Proteomes" id="UP000198620">
    <property type="component" value="Unassembled WGS sequence"/>
</dbReference>
<feature type="region of interest" description="Disordered" evidence="1">
    <location>
        <begin position="1"/>
        <end position="80"/>
    </location>
</feature>
<gene>
    <name evidence="2" type="ORF">SAMN05216387_1089</name>
</gene>
<feature type="compositionally biased region" description="Basic and acidic residues" evidence="1">
    <location>
        <begin position="46"/>
        <end position="62"/>
    </location>
</feature>